<dbReference type="Gene3D" id="3.40.80.10">
    <property type="entry name" value="Peptidoglycan recognition protein-like"/>
    <property type="match status" value="1"/>
</dbReference>
<evidence type="ECO:0000256" key="2">
    <source>
        <dbReference type="ARBA" id="ARBA00022729"/>
    </source>
</evidence>
<accession>A0A6J4MR86</accession>
<dbReference type="Gene3D" id="2.130.10.130">
    <property type="entry name" value="Integrin alpha, N-terminal"/>
    <property type="match status" value="1"/>
</dbReference>
<protein>
    <recommendedName>
        <fullName evidence="7">N-acetylmuramoyl-L-alanine amidase</fullName>
    </recommendedName>
</protein>
<feature type="domain" description="Peptidoglycan recognition protein family" evidence="5">
    <location>
        <begin position="238"/>
        <end position="388"/>
    </location>
</feature>
<gene>
    <name evidence="6" type="ORF">AVDCRST_MAG72-2577</name>
</gene>
<dbReference type="SMART" id="SM00701">
    <property type="entry name" value="PGRP"/>
    <property type="match status" value="1"/>
</dbReference>
<name>A0A6J4MR86_9ACTN</name>
<dbReference type="GO" id="GO:0008270">
    <property type="term" value="F:zinc ion binding"/>
    <property type="evidence" value="ECO:0007669"/>
    <property type="project" value="InterPro"/>
</dbReference>
<dbReference type="GO" id="GO:0008745">
    <property type="term" value="F:N-acetylmuramoyl-L-alanine amidase activity"/>
    <property type="evidence" value="ECO:0007669"/>
    <property type="project" value="InterPro"/>
</dbReference>
<keyword evidence="2" id="KW-0732">Signal</keyword>
<feature type="domain" description="N-acetylmuramoyl-L-alanine amidase" evidence="4">
    <location>
        <begin position="250"/>
        <end position="403"/>
    </location>
</feature>
<evidence type="ECO:0000259" key="5">
    <source>
        <dbReference type="SMART" id="SM00701"/>
    </source>
</evidence>
<comment type="similarity">
    <text evidence="1">Belongs to the N-acetylmuramoyl-L-alanine amidase 2 family.</text>
</comment>
<reference evidence="6" key="1">
    <citation type="submission" date="2020-02" db="EMBL/GenBank/DDBJ databases">
        <authorList>
            <person name="Meier V. D."/>
        </authorList>
    </citation>
    <scope>NUCLEOTIDE SEQUENCE</scope>
    <source>
        <strain evidence="6">AVDCRST_MAG72</strain>
    </source>
</reference>
<feature type="region of interest" description="Disordered" evidence="3">
    <location>
        <begin position="792"/>
        <end position="811"/>
    </location>
</feature>
<dbReference type="InterPro" id="IPR002502">
    <property type="entry name" value="Amidase_domain"/>
</dbReference>
<dbReference type="PANTHER" id="PTHR11022:SF41">
    <property type="entry name" value="PEPTIDOGLYCAN-RECOGNITION PROTEIN LC-RELATED"/>
    <property type="match status" value="1"/>
</dbReference>
<dbReference type="Pfam" id="PF13517">
    <property type="entry name" value="FG-GAP_3"/>
    <property type="match status" value="2"/>
</dbReference>
<dbReference type="InterPro" id="IPR015510">
    <property type="entry name" value="PGRP"/>
</dbReference>
<dbReference type="SUPFAM" id="SSF55846">
    <property type="entry name" value="N-acetylmuramoyl-L-alanine amidase-like"/>
    <property type="match status" value="1"/>
</dbReference>
<feature type="region of interest" description="Disordered" evidence="3">
    <location>
        <begin position="417"/>
        <end position="448"/>
    </location>
</feature>
<dbReference type="SUPFAM" id="SSF69318">
    <property type="entry name" value="Integrin alpha N-terminal domain"/>
    <property type="match status" value="1"/>
</dbReference>
<dbReference type="GO" id="GO:0009253">
    <property type="term" value="P:peptidoglycan catabolic process"/>
    <property type="evidence" value="ECO:0007669"/>
    <property type="project" value="InterPro"/>
</dbReference>
<dbReference type="InterPro" id="IPR013517">
    <property type="entry name" value="FG-GAP"/>
</dbReference>
<dbReference type="InterPro" id="IPR036505">
    <property type="entry name" value="Amidase/PGRP_sf"/>
</dbReference>
<evidence type="ECO:0000313" key="6">
    <source>
        <dbReference type="EMBL" id="CAA9364503.1"/>
    </source>
</evidence>
<evidence type="ECO:0000256" key="1">
    <source>
        <dbReference type="ARBA" id="ARBA00007553"/>
    </source>
</evidence>
<dbReference type="Pfam" id="PF01510">
    <property type="entry name" value="Amidase_2"/>
    <property type="match status" value="1"/>
</dbReference>
<dbReference type="AlphaFoldDB" id="A0A6J4MR86"/>
<evidence type="ECO:0008006" key="7">
    <source>
        <dbReference type="Google" id="ProtNLM"/>
    </source>
</evidence>
<dbReference type="PANTHER" id="PTHR11022">
    <property type="entry name" value="PEPTIDOGLYCAN RECOGNITION PROTEIN"/>
    <property type="match status" value="1"/>
</dbReference>
<organism evidence="6">
    <name type="scientific">uncultured Nocardioidaceae bacterium</name>
    <dbReference type="NCBI Taxonomy" id="253824"/>
    <lineage>
        <taxon>Bacteria</taxon>
        <taxon>Bacillati</taxon>
        <taxon>Actinomycetota</taxon>
        <taxon>Actinomycetes</taxon>
        <taxon>Propionibacteriales</taxon>
        <taxon>Nocardioidaceae</taxon>
        <taxon>environmental samples</taxon>
    </lineage>
</organism>
<dbReference type="InterPro" id="IPR006619">
    <property type="entry name" value="PGRP_domain_met/bac"/>
</dbReference>
<proteinExistence type="inferred from homology"/>
<dbReference type="EMBL" id="CADCUJ010000108">
    <property type="protein sequence ID" value="CAA9364503.1"/>
    <property type="molecule type" value="Genomic_DNA"/>
</dbReference>
<evidence type="ECO:0000256" key="3">
    <source>
        <dbReference type="SAM" id="MobiDB-lite"/>
    </source>
</evidence>
<evidence type="ECO:0000259" key="4">
    <source>
        <dbReference type="SMART" id="SM00644"/>
    </source>
</evidence>
<dbReference type="InterPro" id="IPR028994">
    <property type="entry name" value="Integrin_alpha_N"/>
</dbReference>
<dbReference type="SMART" id="SM00644">
    <property type="entry name" value="Ami_2"/>
    <property type="match status" value="1"/>
</dbReference>
<dbReference type="CDD" id="cd06583">
    <property type="entry name" value="PGRP"/>
    <property type="match status" value="1"/>
</dbReference>
<sequence>MQPTQNRLVLFCQQLLAAGTVLAVAVPAAGLVSLDIAAPEPGGPPSGAVPGASLVAGEPVEPEVSELPVDGVDPAGLDAVTDQAAGQENLKARLAALSAPAPVTGYATVGVTWGPEQSLGDDEIAVSVRSRDARTWSGWEQLEYHDDHAPHPVSAESAWAADLRPGTEPIVVGDVERVQVKVVTASGEAPADMQLSVVDPGAATTAVEGPAIDTAQQSGSGGGGDADLALSAGSVARPKIYSRAQWGADERLRDPGSLRYGTIRAGFVHHTVNANGYSSGQVPSLIRGIYAYHTQSRGWSDIGYNFIVDRFGRIWEGRYGGVARPVVGAHTLGYNEYSFAMSALGNFDVAQPPAAMLRAYGRLFGWKLSLHGVSATDTNQSLGGRSFRAINGHRDAGSTACPGRYLYAQLPKIRTLAREHQTADSSSEPPPAPPPVDPERSADLSGSSWPDLVVRERSSKQSFVVRTGGQVAFRPAESTGRHWDEMDLVTGTRDLTGDGVADMVARNADSLATGIYPGDGRGGFGAAVATTTRFADSDQLTGVRDFDGDGNNDLVARNASTKSLYLYPGDGDGGFAPKRLLASQWSYNLTQGVGDLDEDGRFELVARDRDGGMTRFSMSADGLGRGTAIAQNWDVFDLVTGVGDLTNDGEGDLVARNAASKLTYVYPGDGRGGLLSRVGPFREFMDLDLLTVPGQVGGSQRSDLVGRKATGEMVGLVNTGQKNVTGVDATGDVLGTADLMLNVGDWDRDERGDLMTRSAESGRMYLRRGDGAGHFGRPVLAGSGWGSIGSVSPVGDVTGDGNPDLVGRPRGGEMRVYPGNGSSGFRSSAPAASEITSRLSAGSPDRYDWMLNVGDANGDETGDLIAREQATGRLWLMPGTERGFAPRRFIADGFGRYDLAG</sequence>